<dbReference type="InterPro" id="IPR018253">
    <property type="entry name" value="DnaJ_domain_CS"/>
</dbReference>
<dbReference type="InterPro" id="IPR001623">
    <property type="entry name" value="DnaJ_domain"/>
</dbReference>
<dbReference type="SMART" id="SM00271">
    <property type="entry name" value="DnaJ"/>
    <property type="match status" value="1"/>
</dbReference>
<dbReference type="Proteomes" id="UP001158576">
    <property type="component" value="Chromosome 1"/>
</dbReference>
<evidence type="ECO:0000256" key="3">
    <source>
        <dbReference type="ARBA" id="ARBA00041533"/>
    </source>
</evidence>
<feature type="chain" id="PRO_5047477727" description="DnaJ homolog subfamily B member 9" evidence="7">
    <location>
        <begin position="22"/>
        <end position="666"/>
    </location>
</feature>
<dbReference type="PANTHER" id="PTHR44360">
    <property type="entry name" value="DNAJ HOMOLOG SUBFAMILY B MEMBER 9"/>
    <property type="match status" value="1"/>
</dbReference>
<accession>A0ABN7STA6</accession>
<dbReference type="Pfam" id="PF25431">
    <property type="entry name" value="zf-C17orf113"/>
    <property type="match status" value="1"/>
</dbReference>
<dbReference type="InterPro" id="IPR051948">
    <property type="entry name" value="Hsp70_co-chaperone_J-domain"/>
</dbReference>
<evidence type="ECO:0000256" key="1">
    <source>
        <dbReference type="ARBA" id="ARBA00023186"/>
    </source>
</evidence>
<comment type="subunit">
    <text evidence="5">Interacts with HSPA5/BiP; interaction is direct. Interacts with ERN1/IRE1 (via the luminal region). Interacts with DERL1.</text>
</comment>
<evidence type="ECO:0000259" key="8">
    <source>
        <dbReference type="PROSITE" id="PS50076"/>
    </source>
</evidence>
<dbReference type="InterPro" id="IPR000210">
    <property type="entry name" value="BTB/POZ_dom"/>
</dbReference>
<keyword evidence="11" id="KW-1185">Reference proteome</keyword>
<dbReference type="InterPro" id="IPR036869">
    <property type="entry name" value="J_dom_sf"/>
</dbReference>
<dbReference type="SUPFAM" id="SSF54695">
    <property type="entry name" value="POZ domain"/>
    <property type="match status" value="1"/>
</dbReference>
<evidence type="ECO:0000256" key="2">
    <source>
        <dbReference type="ARBA" id="ARBA00040158"/>
    </source>
</evidence>
<sequence>MRLLYSLFLSALAGNFYDILGVEKSATTKEIKKAFRKLAMKYHPDKNKADDAEEKFREIAEAYETLSNEQKRASYDASGFANAGAGQNQHQHQHSKSNFDFNFDQFFKDFDEFFKTKNDPTKKKRKTTFDFDDIFEGMDSDEDEIFKNFLGEEFFGGIDLGGLNMKMGGFGGKKFKIKSSSTITKDGKTETRTFSKDSQSNVKISKACIDFKAVAKRYGRCDERNKFCNEGSTNFRSSAVEDHARSETHLRAVRATTQQPNPNVSAKAVAEAAGLLQSSTTPVKGASNPPVTSANSPLSKKFDGLNSMVEESQAFPSFTSPGRPTMVPRSTILERNRPLGIPDVFDMPDLQNDVIGRGTGSPHTRPTPSPLAAAANAAAAGAAAGVGEQPDSEMWKYALEILRRLRQQRSQGILCDVWIRYPNRQFQAHKAFLSAASPVLAERLELDSVQKNISEIEVHEIKPQIFQQVLDYIYSGEIPAEDNNGDLLSAAKFLKMSDLEERLKRLDESQRQTQLMAAIFGNSNRKRKRPTPQSRKAQASLLNGLKNGLLENFDASKIDPQTLMEMAAATANAAAQEPLDVKIEEVDSFEDDEGCATPPKIPKSSTPPAVDHQVKVEPTVSPPTGSSRRKGASKRIAPIAAKDEPLEGVEEWLSGARNGMTVEPGV</sequence>
<evidence type="ECO:0000313" key="11">
    <source>
        <dbReference type="Proteomes" id="UP001158576"/>
    </source>
</evidence>
<evidence type="ECO:0000256" key="4">
    <source>
        <dbReference type="ARBA" id="ARBA00045428"/>
    </source>
</evidence>
<keyword evidence="7" id="KW-0732">Signal</keyword>
<evidence type="ECO:0000256" key="7">
    <source>
        <dbReference type="SAM" id="SignalP"/>
    </source>
</evidence>
<dbReference type="Pfam" id="PF00226">
    <property type="entry name" value="DnaJ"/>
    <property type="match status" value="1"/>
</dbReference>
<reference evidence="10 11" key="1">
    <citation type="submission" date="2021-04" db="EMBL/GenBank/DDBJ databases">
        <authorList>
            <person name="Bliznina A."/>
        </authorList>
    </citation>
    <scope>NUCLEOTIDE SEQUENCE [LARGE SCALE GENOMIC DNA]</scope>
</reference>
<dbReference type="CDD" id="cd18186">
    <property type="entry name" value="BTB_POZ_ZBTB_KLHL-like"/>
    <property type="match status" value="1"/>
</dbReference>
<dbReference type="PANTHER" id="PTHR44360:SF1">
    <property type="entry name" value="DNAJ HOMOLOG SUBFAMILY B MEMBER 9"/>
    <property type="match status" value="1"/>
</dbReference>
<dbReference type="PROSITE" id="PS00636">
    <property type="entry name" value="DNAJ_1"/>
    <property type="match status" value="1"/>
</dbReference>
<dbReference type="SMART" id="SM00225">
    <property type="entry name" value="BTB"/>
    <property type="match status" value="1"/>
</dbReference>
<dbReference type="Pfam" id="PF00651">
    <property type="entry name" value="BTB"/>
    <property type="match status" value="1"/>
</dbReference>
<dbReference type="PROSITE" id="PS50076">
    <property type="entry name" value="DNAJ_2"/>
    <property type="match status" value="1"/>
</dbReference>
<feature type="signal peptide" evidence="7">
    <location>
        <begin position="1"/>
        <end position="21"/>
    </location>
</feature>
<feature type="domain" description="BTB" evidence="9">
    <location>
        <begin position="415"/>
        <end position="482"/>
    </location>
</feature>
<dbReference type="SUPFAM" id="SSF46565">
    <property type="entry name" value="Chaperone J-domain"/>
    <property type="match status" value="1"/>
</dbReference>
<keyword evidence="1" id="KW-0143">Chaperone</keyword>
<proteinExistence type="predicted"/>
<dbReference type="Gene3D" id="1.10.287.110">
    <property type="entry name" value="DnaJ domain"/>
    <property type="match status" value="1"/>
</dbReference>
<feature type="compositionally biased region" description="Low complexity" evidence="6">
    <location>
        <begin position="596"/>
        <end position="609"/>
    </location>
</feature>
<protein>
    <recommendedName>
        <fullName evidence="2">DnaJ homolog subfamily B member 9</fullName>
    </recommendedName>
    <alternativeName>
        <fullName evidence="3">Endoplasmic reticulum DNA J domain-containing protein 4</fullName>
    </alternativeName>
</protein>
<dbReference type="Gene3D" id="3.30.710.10">
    <property type="entry name" value="Potassium Channel Kv1.1, Chain A"/>
    <property type="match status" value="1"/>
</dbReference>
<evidence type="ECO:0000259" key="9">
    <source>
        <dbReference type="PROSITE" id="PS50097"/>
    </source>
</evidence>
<evidence type="ECO:0000256" key="6">
    <source>
        <dbReference type="SAM" id="MobiDB-lite"/>
    </source>
</evidence>
<comment type="function">
    <text evidence="4">Co-chaperone for Hsp70 protein HSPA5/BiP that acts as a key repressor of the ERN1/IRE1-mediated unfolded protein response (UPR). J domain-containing co-chaperones stimulate the ATPase activity of Hsp70 proteins and are required for efficient substrate recognition by Hsp70 proteins. In the unstressed endoplasmic reticulum, interacts with the luminal region of ERN1/IRE1 and selectively recruits HSPA5/BiP: HSPA5/BiP disrupts the dimerization of the active ERN1/IRE1 luminal region, thereby inactivating ERN1/IRE1. Also involved in endoplasmic reticulum-associated degradation (ERAD) of misfolded proteins. Required for survival of B-cell progenitors and normal antibody production.</text>
</comment>
<gene>
    <name evidence="10" type="ORF">OKIOD_LOCUS11978</name>
</gene>
<feature type="domain" description="J" evidence="8">
    <location>
        <begin position="15"/>
        <end position="79"/>
    </location>
</feature>
<evidence type="ECO:0000313" key="10">
    <source>
        <dbReference type="EMBL" id="CAG5107223.1"/>
    </source>
</evidence>
<dbReference type="EMBL" id="OU015566">
    <property type="protein sequence ID" value="CAG5107223.1"/>
    <property type="molecule type" value="Genomic_DNA"/>
</dbReference>
<dbReference type="PROSITE" id="PS50097">
    <property type="entry name" value="BTB"/>
    <property type="match status" value="1"/>
</dbReference>
<dbReference type="PRINTS" id="PR00625">
    <property type="entry name" value="JDOMAIN"/>
</dbReference>
<organism evidence="10 11">
    <name type="scientific">Oikopleura dioica</name>
    <name type="common">Tunicate</name>
    <dbReference type="NCBI Taxonomy" id="34765"/>
    <lineage>
        <taxon>Eukaryota</taxon>
        <taxon>Metazoa</taxon>
        <taxon>Chordata</taxon>
        <taxon>Tunicata</taxon>
        <taxon>Appendicularia</taxon>
        <taxon>Copelata</taxon>
        <taxon>Oikopleuridae</taxon>
        <taxon>Oikopleura</taxon>
    </lineage>
</organism>
<dbReference type="CDD" id="cd06257">
    <property type="entry name" value="DnaJ"/>
    <property type="match status" value="1"/>
</dbReference>
<dbReference type="InterPro" id="IPR057456">
    <property type="entry name" value="Znf_C17orf113"/>
</dbReference>
<dbReference type="InterPro" id="IPR011333">
    <property type="entry name" value="SKP1/BTB/POZ_sf"/>
</dbReference>
<evidence type="ECO:0000256" key="5">
    <source>
        <dbReference type="ARBA" id="ARBA00046365"/>
    </source>
</evidence>
<feature type="region of interest" description="Disordered" evidence="6">
    <location>
        <begin position="591"/>
        <end position="646"/>
    </location>
</feature>
<name>A0ABN7STA6_OIKDI</name>